<dbReference type="PANTHER" id="PTHR42705:SF2">
    <property type="entry name" value="BIFUNCTIONAL NON-HOMOLOGOUS END JOINING PROTEIN LIGD"/>
    <property type="match status" value="1"/>
</dbReference>
<dbReference type="InterPro" id="IPR014145">
    <property type="entry name" value="LigD_pol_dom"/>
</dbReference>
<dbReference type="InterPro" id="IPR052171">
    <property type="entry name" value="NHEJ_LigD"/>
</dbReference>
<evidence type="ECO:0000313" key="2">
    <source>
        <dbReference type="EMBL" id="GAA2709871.1"/>
    </source>
</evidence>
<name>A0ABN3TNI6_9ACTN</name>
<evidence type="ECO:0000259" key="1">
    <source>
        <dbReference type="Pfam" id="PF21686"/>
    </source>
</evidence>
<sequence length="304" mass="32495">MPASPDRQERQVVEVEGHRLSLSHLDRLLFPESGHTKAQVLRYYAGIAPALLPHTEGRAASFVRAPEGPGGQSWVAKNPPNGSPAWVPRAPVRHREGTTEQVMVDSTAALIAMVNLGAYEVHVPQWRAAAGPDAHDRLVLDLDPGPGVDLVVCCRVAQRLRQLLADDGLTAHPVVSGAKGLHLYAPIEAAPGRAAGHYAKALATRMMKEHPGLIVVSMVRAERRGKVLVDWSQNASAKTTAAPYTVRVLPGRPGVAAPVTWQEVAACEDPADLAFTPEEVLDRFTADGDLLAGLAADEERAPLP</sequence>
<dbReference type="Gene3D" id="3.90.920.10">
    <property type="entry name" value="DNA primase, PRIM domain"/>
    <property type="match status" value="1"/>
</dbReference>
<dbReference type="NCBIfam" id="TIGR02778">
    <property type="entry name" value="ligD_pol"/>
    <property type="match status" value="1"/>
</dbReference>
<comment type="caution">
    <text evidence="2">The sequence shown here is derived from an EMBL/GenBank/DDBJ whole genome shotgun (WGS) entry which is preliminary data.</text>
</comment>
<dbReference type="RefSeq" id="WP_344433327.1">
    <property type="nucleotide sequence ID" value="NZ_BAAASL010000003.1"/>
</dbReference>
<organism evidence="2 3">
    <name type="scientific">Streptomyces luteosporeus</name>
    <dbReference type="NCBI Taxonomy" id="173856"/>
    <lineage>
        <taxon>Bacteria</taxon>
        <taxon>Bacillati</taxon>
        <taxon>Actinomycetota</taxon>
        <taxon>Actinomycetes</taxon>
        <taxon>Kitasatosporales</taxon>
        <taxon>Streptomycetaceae</taxon>
        <taxon>Streptomyces</taxon>
    </lineage>
</organism>
<gene>
    <name evidence="2" type="ORF">GCM10010315_08640</name>
</gene>
<keyword evidence="3" id="KW-1185">Reference proteome</keyword>
<evidence type="ECO:0000313" key="3">
    <source>
        <dbReference type="Proteomes" id="UP001500886"/>
    </source>
</evidence>
<feature type="domain" description="DNA ligase D polymerase" evidence="1">
    <location>
        <begin position="36"/>
        <end position="290"/>
    </location>
</feature>
<protein>
    <recommendedName>
        <fullName evidence="1">DNA ligase D polymerase domain-containing protein</fullName>
    </recommendedName>
</protein>
<accession>A0ABN3TNI6</accession>
<dbReference type="Proteomes" id="UP001500886">
    <property type="component" value="Unassembled WGS sequence"/>
</dbReference>
<dbReference type="Pfam" id="PF21686">
    <property type="entry name" value="LigD_Prim-Pol"/>
    <property type="match status" value="1"/>
</dbReference>
<reference evidence="2 3" key="1">
    <citation type="journal article" date="2019" name="Int. J. Syst. Evol. Microbiol.">
        <title>The Global Catalogue of Microorganisms (GCM) 10K type strain sequencing project: providing services to taxonomists for standard genome sequencing and annotation.</title>
        <authorList>
            <consortium name="The Broad Institute Genomics Platform"/>
            <consortium name="The Broad Institute Genome Sequencing Center for Infectious Disease"/>
            <person name="Wu L."/>
            <person name="Ma J."/>
        </authorList>
    </citation>
    <scope>NUCLEOTIDE SEQUENCE [LARGE SCALE GENOMIC DNA]</scope>
    <source>
        <strain evidence="2 3">JCM 4542</strain>
    </source>
</reference>
<proteinExistence type="predicted"/>
<dbReference type="EMBL" id="BAAASL010000003">
    <property type="protein sequence ID" value="GAA2709871.1"/>
    <property type="molecule type" value="Genomic_DNA"/>
</dbReference>
<dbReference type="PANTHER" id="PTHR42705">
    <property type="entry name" value="BIFUNCTIONAL NON-HOMOLOGOUS END JOINING PROTEIN LIGD"/>
    <property type="match status" value="1"/>
</dbReference>